<evidence type="ECO:0000313" key="3">
    <source>
        <dbReference type="Proteomes" id="UP000078124"/>
    </source>
</evidence>
<dbReference type="AlphaFoldDB" id="A0A8G2A416"/>
<comment type="caution">
    <text evidence="2">The sequence shown here is derived from an EMBL/GenBank/DDBJ whole genome shotgun (WGS) entry which is preliminary data.</text>
</comment>
<feature type="region of interest" description="Disordered" evidence="1">
    <location>
        <begin position="28"/>
        <end position="54"/>
    </location>
</feature>
<dbReference type="Proteomes" id="UP000078124">
    <property type="component" value="Unassembled WGS sequence"/>
</dbReference>
<gene>
    <name evidence="2" type="ORF">SAMEA2273876_01360</name>
</gene>
<organism evidence="2 3">
    <name type="scientific">Raoultella planticola</name>
    <name type="common">Klebsiella planticola</name>
    <dbReference type="NCBI Taxonomy" id="575"/>
    <lineage>
        <taxon>Bacteria</taxon>
        <taxon>Pseudomonadati</taxon>
        <taxon>Pseudomonadota</taxon>
        <taxon>Gammaproteobacteria</taxon>
        <taxon>Enterobacterales</taxon>
        <taxon>Enterobacteriaceae</taxon>
        <taxon>Klebsiella/Raoultella group</taxon>
        <taxon>Raoultella</taxon>
    </lineage>
</organism>
<sequence length="54" mass="5888">MDRSGITLPRPNAREALLRACPDYRRREYPEQGVSRVPGASEGEGSNCLNGNNG</sequence>
<dbReference type="EMBL" id="FLAC01000004">
    <property type="protein sequence ID" value="SAP69310.1"/>
    <property type="molecule type" value="Genomic_DNA"/>
</dbReference>
<evidence type="ECO:0000313" key="2">
    <source>
        <dbReference type="EMBL" id="SAP69310.1"/>
    </source>
</evidence>
<accession>A0A8G2A416</accession>
<protein>
    <submittedName>
        <fullName evidence="2">Uncharacterized protein</fullName>
    </submittedName>
</protein>
<proteinExistence type="predicted"/>
<reference evidence="2 3" key="1">
    <citation type="submission" date="2016-05" db="EMBL/GenBank/DDBJ databases">
        <authorList>
            <consortium name="Pathogen Informatics"/>
        </authorList>
    </citation>
    <scope>NUCLEOTIDE SEQUENCE [LARGE SCALE GENOMIC DNA]</scope>
    <source>
        <strain evidence="2 3">2880STDY5682802</strain>
    </source>
</reference>
<name>A0A8G2A416_RAOPL</name>
<evidence type="ECO:0000256" key="1">
    <source>
        <dbReference type="SAM" id="MobiDB-lite"/>
    </source>
</evidence>